<name>A0ABD2YKQ0_9GENT</name>
<dbReference type="AlphaFoldDB" id="A0ABD2YKQ0"/>
<dbReference type="EMBL" id="JBJUIK010000013">
    <property type="protein sequence ID" value="KAL3507079.1"/>
    <property type="molecule type" value="Genomic_DNA"/>
</dbReference>
<keyword evidence="2" id="KW-1185">Reference proteome</keyword>
<gene>
    <name evidence="1" type="ORF">ACH5RR_032461</name>
</gene>
<comment type="caution">
    <text evidence="1">The sequence shown here is derived from an EMBL/GenBank/DDBJ whole genome shotgun (WGS) entry which is preliminary data.</text>
</comment>
<protein>
    <submittedName>
        <fullName evidence="1">Uncharacterized protein</fullName>
    </submittedName>
</protein>
<organism evidence="1 2">
    <name type="scientific">Cinchona calisaya</name>
    <dbReference type="NCBI Taxonomy" id="153742"/>
    <lineage>
        <taxon>Eukaryota</taxon>
        <taxon>Viridiplantae</taxon>
        <taxon>Streptophyta</taxon>
        <taxon>Embryophyta</taxon>
        <taxon>Tracheophyta</taxon>
        <taxon>Spermatophyta</taxon>
        <taxon>Magnoliopsida</taxon>
        <taxon>eudicotyledons</taxon>
        <taxon>Gunneridae</taxon>
        <taxon>Pentapetalae</taxon>
        <taxon>asterids</taxon>
        <taxon>lamiids</taxon>
        <taxon>Gentianales</taxon>
        <taxon>Rubiaceae</taxon>
        <taxon>Cinchonoideae</taxon>
        <taxon>Cinchoneae</taxon>
        <taxon>Cinchona</taxon>
    </lineage>
</organism>
<proteinExistence type="predicted"/>
<reference evidence="1 2" key="1">
    <citation type="submission" date="2024-11" db="EMBL/GenBank/DDBJ databases">
        <title>A near-complete genome assembly of Cinchona calisaya.</title>
        <authorList>
            <person name="Lian D.C."/>
            <person name="Zhao X.W."/>
            <person name="Wei L."/>
        </authorList>
    </citation>
    <scope>NUCLEOTIDE SEQUENCE [LARGE SCALE GENOMIC DNA]</scope>
    <source>
        <tissue evidence="1">Nenye</tissue>
    </source>
</reference>
<accession>A0ABD2YKQ0</accession>
<evidence type="ECO:0000313" key="2">
    <source>
        <dbReference type="Proteomes" id="UP001630127"/>
    </source>
</evidence>
<dbReference type="Proteomes" id="UP001630127">
    <property type="component" value="Unassembled WGS sequence"/>
</dbReference>
<sequence length="113" mass="11868">MMEATPIKMVATAIISPQILVNIQHASSLVAGTISLMPQLSTRVLQQVPSSLPNAPPTRSLTMVVENPIALPIIVLAMEASTYTPPSHAATENIIVKAFDSDISIVNNLVPGG</sequence>
<evidence type="ECO:0000313" key="1">
    <source>
        <dbReference type="EMBL" id="KAL3507079.1"/>
    </source>
</evidence>